<feature type="region of interest" description="Disordered" evidence="11">
    <location>
        <begin position="230"/>
        <end position="261"/>
    </location>
</feature>
<feature type="compositionally biased region" description="Basic and acidic residues" evidence="11">
    <location>
        <begin position="251"/>
        <end position="261"/>
    </location>
</feature>
<dbReference type="SUPFAM" id="SSF51011">
    <property type="entry name" value="Glycosyl hydrolase domain"/>
    <property type="match status" value="1"/>
</dbReference>
<dbReference type="Pfam" id="PF01055">
    <property type="entry name" value="Glyco_hydro_31_2nd"/>
    <property type="match status" value="1"/>
</dbReference>
<dbReference type="CDD" id="cd14752">
    <property type="entry name" value="GH31_N"/>
    <property type="match status" value="1"/>
</dbReference>
<dbReference type="CDD" id="cd06603">
    <property type="entry name" value="GH31_GANC_GANAB_alpha"/>
    <property type="match status" value="1"/>
</dbReference>
<dbReference type="EMBL" id="AP028909">
    <property type="protein sequence ID" value="BES89296.1"/>
    <property type="molecule type" value="Genomic_DNA"/>
</dbReference>
<evidence type="ECO:0000256" key="4">
    <source>
        <dbReference type="ARBA" id="ARBA00022729"/>
    </source>
</evidence>
<dbReference type="PANTHER" id="PTHR22762:SF54">
    <property type="entry name" value="BCDNA.GH04962"/>
    <property type="match status" value="1"/>
</dbReference>
<reference evidence="15 16" key="1">
    <citation type="submission" date="2023-09" db="EMBL/GenBank/DDBJ databases">
        <title>Nesidiocoris tenuis whole genome shotgun sequence.</title>
        <authorList>
            <person name="Shibata T."/>
            <person name="Shimoda M."/>
            <person name="Kobayashi T."/>
            <person name="Uehara T."/>
        </authorList>
    </citation>
    <scope>NUCLEOTIDE SEQUENCE [LARGE SCALE GENOMIC DNA]</scope>
    <source>
        <strain evidence="15 16">Japan</strain>
    </source>
</reference>
<feature type="domain" description="Glycoside hydrolase family 31 N-terminal" evidence="13">
    <location>
        <begin position="144"/>
        <end position="347"/>
    </location>
</feature>
<dbReference type="Gene3D" id="2.60.40.1180">
    <property type="entry name" value="Golgi alpha-mannosidase II"/>
    <property type="match status" value="2"/>
</dbReference>
<dbReference type="InterPro" id="IPR013780">
    <property type="entry name" value="Glyco_hydro_b"/>
</dbReference>
<name>A0ABN7AEK2_9HEMI</name>
<accession>A0ABN7AEK2</accession>
<sequence length="969" mass="109979">MAVPVLPYPRSTIEIVRISWKIFVVLLPTTVVLKSCQETYDNSPLPPHTYRSSSVSISGNLQRRISKMSAVVFRLIAAASLLTFVSSVDRSNFKTCEQSSFCRRCRKMEPGKSVYELDMDSLKHSATSLTVGLVNTDTAVRFVLSLQPLKDDVLRLNIKEETPLRPRFTPPFVLEDYVLSKWKTPSKSANKVELELGSQTVTLHSVPFKLEVAAGGKTFISLNERGLLQYEQTRTKPPERDDSEDPGSWEENFKSHHDSKPHGPTAVALDFTFKGAKFAYGLPEHADSLALKTTTGGDPYRLYNLDVFEYEINNPMALYAAIPLLIAHSEERTTGVFWVNPSETWVDVKVETNNVVSSLVNFVGGNQESAVETHFMSESGDIDVFILPGPKPMDVFRQYTALTGTAPLPPIFSLAFHQSKWDYNSQDDVDALDKAFDEYDIPMDVMWLDIEHTDSKKYFTWDPYKFSDPIAMQHNLTARGRKLVAIVDPHIKRDNSYFLHNDATNLGYYVKNKDNADYEGWCWPGSSSYIDFLNPDSREYFASRYNLKNWQGSTPDLYVWNDMNEPSVFNGPEVTMPKDNIHFGGFEHREVHNLVGLIYTMSTHGGLINRDDSIVKLEDKKRPFVLTRSAFAGSQRFAAIWTGDNMAEWSHLRISYPMCLSLAIAGMSFCGADVGGFFHNPDAELLVRWYQAGAYLPFFRAHAHLDSKRREPWLFGPETTDSIRSVVKARYSFLPLWYTLFYQHNITGDPVIRPLWAEYPEDSNTFNIDDHLLLGNSLLVRPVMGAGETQVSVYFPGADSLWYDIDTYQVYRHGTATVQAGLSKIPVFYRGGSIVPRKLRVRRSSPLMLNDPYTLYVVLDSKGQATGYLYLDDGETFRYRLRQDSSAYMKYKFAENTLSSDFASSHRFDSPSWLERVVIVGLKPDQYKASLLTGETQTSLDVKFDTTTNSLTIRKPAVPIASRWIIKIK</sequence>
<comment type="subcellular location">
    <subcellularLocation>
        <location evidence="1">Endoplasmic reticulum</location>
    </subcellularLocation>
</comment>
<keyword evidence="16" id="KW-1185">Reference proteome</keyword>
<evidence type="ECO:0000256" key="1">
    <source>
        <dbReference type="ARBA" id="ARBA00004240"/>
    </source>
</evidence>
<dbReference type="Pfam" id="PF13802">
    <property type="entry name" value="Gal_mutarotas_2"/>
    <property type="match status" value="1"/>
</dbReference>
<comment type="pathway">
    <text evidence="2">Glycan metabolism; N-glycan metabolism.</text>
</comment>
<dbReference type="InterPro" id="IPR000322">
    <property type="entry name" value="Glyco_hydro_31_TIM"/>
</dbReference>
<keyword evidence="7" id="KW-0325">Glycoprotein</keyword>
<evidence type="ECO:0000313" key="16">
    <source>
        <dbReference type="Proteomes" id="UP001307889"/>
    </source>
</evidence>
<evidence type="ECO:0000259" key="12">
    <source>
        <dbReference type="Pfam" id="PF01055"/>
    </source>
</evidence>
<dbReference type="PROSITE" id="PS00129">
    <property type="entry name" value="GLYCOSYL_HYDROL_F31_1"/>
    <property type="match status" value="1"/>
</dbReference>
<keyword evidence="4" id="KW-0732">Signal</keyword>
<evidence type="ECO:0000256" key="11">
    <source>
        <dbReference type="SAM" id="MobiDB-lite"/>
    </source>
</evidence>
<keyword evidence="6" id="KW-0256">Endoplasmic reticulum</keyword>
<dbReference type="SUPFAM" id="SSF51445">
    <property type="entry name" value="(Trans)glycosidases"/>
    <property type="match status" value="1"/>
</dbReference>
<dbReference type="PANTHER" id="PTHR22762">
    <property type="entry name" value="ALPHA-GLUCOSIDASE"/>
    <property type="match status" value="1"/>
</dbReference>
<evidence type="ECO:0000256" key="8">
    <source>
        <dbReference type="ARBA" id="ARBA00023295"/>
    </source>
</evidence>
<dbReference type="InterPro" id="IPR030458">
    <property type="entry name" value="Glyco_hydro_31_AS"/>
</dbReference>
<evidence type="ECO:0000256" key="3">
    <source>
        <dbReference type="ARBA" id="ARBA00007806"/>
    </source>
</evidence>
<evidence type="ECO:0000313" key="15">
    <source>
        <dbReference type="EMBL" id="BES89296.1"/>
    </source>
</evidence>
<proteinExistence type="inferred from homology"/>
<keyword evidence="5 10" id="KW-0378">Hydrolase</keyword>
<feature type="domain" description="Glycosyl hydrolase family 31 C-terminal" evidence="14">
    <location>
        <begin position="748"/>
        <end position="835"/>
    </location>
</feature>
<dbReference type="Gene3D" id="3.20.20.80">
    <property type="entry name" value="Glycosidases"/>
    <property type="match status" value="1"/>
</dbReference>
<evidence type="ECO:0000259" key="13">
    <source>
        <dbReference type="Pfam" id="PF13802"/>
    </source>
</evidence>
<comment type="similarity">
    <text evidence="3 10">Belongs to the glycosyl hydrolase 31 family.</text>
</comment>
<keyword evidence="8 10" id="KW-0326">Glycosidase</keyword>
<dbReference type="Gene3D" id="2.60.40.1760">
    <property type="entry name" value="glycosyl hydrolase (family 31)"/>
    <property type="match status" value="1"/>
</dbReference>
<gene>
    <name evidence="15" type="ORF">NTJ_02103</name>
</gene>
<protein>
    <recommendedName>
        <fullName evidence="9">Glucosidase II subunit alpha</fullName>
    </recommendedName>
</protein>
<dbReference type="InterPro" id="IPR025887">
    <property type="entry name" value="Glyco_hydro_31_N_dom"/>
</dbReference>
<organism evidence="15 16">
    <name type="scientific">Nesidiocoris tenuis</name>
    <dbReference type="NCBI Taxonomy" id="355587"/>
    <lineage>
        <taxon>Eukaryota</taxon>
        <taxon>Metazoa</taxon>
        <taxon>Ecdysozoa</taxon>
        <taxon>Arthropoda</taxon>
        <taxon>Hexapoda</taxon>
        <taxon>Insecta</taxon>
        <taxon>Pterygota</taxon>
        <taxon>Neoptera</taxon>
        <taxon>Paraneoptera</taxon>
        <taxon>Hemiptera</taxon>
        <taxon>Heteroptera</taxon>
        <taxon>Panheteroptera</taxon>
        <taxon>Cimicomorpha</taxon>
        <taxon>Miridae</taxon>
        <taxon>Dicyphina</taxon>
        <taxon>Nesidiocoris</taxon>
    </lineage>
</organism>
<evidence type="ECO:0000256" key="6">
    <source>
        <dbReference type="ARBA" id="ARBA00022824"/>
    </source>
</evidence>
<dbReference type="Pfam" id="PF21365">
    <property type="entry name" value="Glyco_hydro_31_3rd"/>
    <property type="match status" value="1"/>
</dbReference>
<dbReference type="InterPro" id="IPR011013">
    <property type="entry name" value="Gal_mutarotase_sf_dom"/>
</dbReference>
<dbReference type="SUPFAM" id="SSF74650">
    <property type="entry name" value="Galactose mutarotase-like"/>
    <property type="match status" value="1"/>
</dbReference>
<evidence type="ECO:0000256" key="10">
    <source>
        <dbReference type="RuleBase" id="RU361185"/>
    </source>
</evidence>
<evidence type="ECO:0000256" key="5">
    <source>
        <dbReference type="ARBA" id="ARBA00022801"/>
    </source>
</evidence>
<evidence type="ECO:0000256" key="7">
    <source>
        <dbReference type="ARBA" id="ARBA00023180"/>
    </source>
</evidence>
<feature type="domain" description="Glycoside hydrolase family 31 TIM barrel" evidence="12">
    <location>
        <begin position="407"/>
        <end position="740"/>
    </location>
</feature>
<dbReference type="Proteomes" id="UP001307889">
    <property type="component" value="Chromosome 1"/>
</dbReference>
<evidence type="ECO:0000256" key="9">
    <source>
        <dbReference type="ARBA" id="ARBA00042895"/>
    </source>
</evidence>
<dbReference type="InterPro" id="IPR017853">
    <property type="entry name" value="GH"/>
</dbReference>
<evidence type="ECO:0000256" key="2">
    <source>
        <dbReference type="ARBA" id="ARBA00004833"/>
    </source>
</evidence>
<evidence type="ECO:0000259" key="14">
    <source>
        <dbReference type="Pfam" id="PF21365"/>
    </source>
</evidence>
<dbReference type="InterPro" id="IPR048395">
    <property type="entry name" value="Glyco_hydro_31_C"/>
</dbReference>